<dbReference type="Proteomes" id="UP000611640">
    <property type="component" value="Chromosome"/>
</dbReference>
<reference evidence="9 10" key="1">
    <citation type="submission" date="2020-08" db="EMBL/GenBank/DDBJ databases">
        <title>Whole genome shotgun sequence of Actinocatenispora thailandica NBRC 105041.</title>
        <authorList>
            <person name="Komaki H."/>
            <person name="Tamura T."/>
        </authorList>
    </citation>
    <scope>NUCLEOTIDE SEQUENCE [LARGE SCALE GENOMIC DNA]</scope>
    <source>
        <strain evidence="9 10">NBRC 105041</strain>
    </source>
</reference>
<dbReference type="AlphaFoldDB" id="A0A7R7HUM6"/>
<feature type="transmembrane region" description="Helical" evidence="7">
    <location>
        <begin position="7"/>
        <end position="28"/>
    </location>
</feature>
<keyword evidence="6 7" id="KW-0472">Membrane</keyword>
<keyword evidence="3" id="KW-1003">Cell membrane</keyword>
<evidence type="ECO:0000256" key="2">
    <source>
        <dbReference type="ARBA" id="ARBA00022448"/>
    </source>
</evidence>
<dbReference type="InterPro" id="IPR035906">
    <property type="entry name" value="MetI-like_sf"/>
</dbReference>
<dbReference type="Gene3D" id="1.10.3720.10">
    <property type="entry name" value="MetI-like"/>
    <property type="match status" value="1"/>
</dbReference>
<dbReference type="PANTHER" id="PTHR43744:SF13">
    <property type="entry name" value="SN-GLYCEROL-3-PHOSPHATE TRANSPORT INTEGRAL MEMBRANE PROTEIN ABC TRANSPORTER UGPE-RELATED"/>
    <property type="match status" value="1"/>
</dbReference>
<dbReference type="Pfam" id="PF00528">
    <property type="entry name" value="BPD_transp_1"/>
    <property type="match status" value="1"/>
</dbReference>
<comment type="similarity">
    <text evidence="7">Belongs to the binding-protein-dependent transport system permease family.</text>
</comment>
<dbReference type="InterPro" id="IPR000515">
    <property type="entry name" value="MetI-like"/>
</dbReference>
<evidence type="ECO:0000256" key="3">
    <source>
        <dbReference type="ARBA" id="ARBA00022475"/>
    </source>
</evidence>
<dbReference type="SUPFAM" id="SSF161098">
    <property type="entry name" value="MetI-like"/>
    <property type="match status" value="1"/>
</dbReference>
<feature type="transmembrane region" description="Helical" evidence="7">
    <location>
        <begin position="101"/>
        <end position="128"/>
    </location>
</feature>
<organism evidence="9 10">
    <name type="scientific">Actinocatenispora thailandica</name>
    <dbReference type="NCBI Taxonomy" id="227318"/>
    <lineage>
        <taxon>Bacteria</taxon>
        <taxon>Bacillati</taxon>
        <taxon>Actinomycetota</taxon>
        <taxon>Actinomycetes</taxon>
        <taxon>Micromonosporales</taxon>
        <taxon>Micromonosporaceae</taxon>
        <taxon>Actinocatenispora</taxon>
    </lineage>
</organism>
<dbReference type="EMBL" id="AP023355">
    <property type="protein sequence ID" value="BCJ32601.1"/>
    <property type="molecule type" value="Genomic_DNA"/>
</dbReference>
<dbReference type="CDD" id="cd06261">
    <property type="entry name" value="TM_PBP2"/>
    <property type="match status" value="1"/>
</dbReference>
<evidence type="ECO:0000256" key="7">
    <source>
        <dbReference type="RuleBase" id="RU363032"/>
    </source>
</evidence>
<feature type="transmembrane region" description="Helical" evidence="7">
    <location>
        <begin position="235"/>
        <end position="256"/>
    </location>
</feature>
<feature type="transmembrane region" description="Helical" evidence="7">
    <location>
        <begin position="176"/>
        <end position="198"/>
    </location>
</feature>
<proteinExistence type="inferred from homology"/>
<dbReference type="RefSeq" id="WP_203959626.1">
    <property type="nucleotide sequence ID" value="NZ_AP023355.1"/>
</dbReference>
<evidence type="ECO:0000313" key="10">
    <source>
        <dbReference type="Proteomes" id="UP000611640"/>
    </source>
</evidence>
<keyword evidence="2 7" id="KW-0813">Transport</keyword>
<evidence type="ECO:0000259" key="8">
    <source>
        <dbReference type="PROSITE" id="PS50928"/>
    </source>
</evidence>
<feature type="transmembrane region" description="Helical" evidence="7">
    <location>
        <begin position="70"/>
        <end position="94"/>
    </location>
</feature>
<dbReference type="GO" id="GO:0005886">
    <property type="term" value="C:plasma membrane"/>
    <property type="evidence" value="ECO:0007669"/>
    <property type="project" value="UniProtKB-SubCell"/>
</dbReference>
<keyword evidence="10" id="KW-1185">Reference proteome</keyword>
<dbReference type="PROSITE" id="PS50928">
    <property type="entry name" value="ABC_TM1"/>
    <property type="match status" value="1"/>
</dbReference>
<keyword evidence="5 7" id="KW-1133">Transmembrane helix</keyword>
<sequence>MKTLGAGLKYLGLIVVLVLAAVPIYWLLSTSVTSPEKIFQFQWFPDGLNWQNYVDGWKSAPFGAMYKNSIIVTLAGALIQICVAILSAYAFAFLDFPGKRIVFLVFLGAMMVPGTVVLMPNFLTIAALGWVNSYAGIVIPGVGSVFAMFLLRQHMLTLSSEVTDAAKVDGANHLRILWHVVLPMSRPMVVTVIVVALVEKWNDFVWPLVSTSTDSMRTLPVGLLMIKDAQGFTNWGAVMASSVFIVVPVLIVFFIAQRQIIAGLTAGATKG</sequence>
<feature type="transmembrane region" description="Helical" evidence="7">
    <location>
        <begin position="134"/>
        <end position="151"/>
    </location>
</feature>
<evidence type="ECO:0000256" key="6">
    <source>
        <dbReference type="ARBA" id="ARBA00023136"/>
    </source>
</evidence>
<evidence type="ECO:0000256" key="4">
    <source>
        <dbReference type="ARBA" id="ARBA00022692"/>
    </source>
</evidence>
<evidence type="ECO:0000313" key="9">
    <source>
        <dbReference type="EMBL" id="BCJ32601.1"/>
    </source>
</evidence>
<dbReference type="KEGG" id="atl:Athai_01040"/>
<protein>
    <submittedName>
        <fullName evidence="9">Glycerol-3-phosphate ABC transporter permease</fullName>
    </submittedName>
</protein>
<evidence type="ECO:0000256" key="1">
    <source>
        <dbReference type="ARBA" id="ARBA00004651"/>
    </source>
</evidence>
<keyword evidence="4 7" id="KW-0812">Transmembrane</keyword>
<dbReference type="PANTHER" id="PTHR43744">
    <property type="entry name" value="ABC TRANSPORTER PERMEASE PROTEIN MG189-RELATED-RELATED"/>
    <property type="match status" value="1"/>
</dbReference>
<dbReference type="GO" id="GO:0055085">
    <property type="term" value="P:transmembrane transport"/>
    <property type="evidence" value="ECO:0007669"/>
    <property type="project" value="InterPro"/>
</dbReference>
<name>A0A7R7HUM6_9ACTN</name>
<comment type="subcellular location">
    <subcellularLocation>
        <location evidence="1 7">Cell membrane</location>
        <topology evidence="1 7">Multi-pass membrane protein</topology>
    </subcellularLocation>
</comment>
<accession>A0A7R7HUM6</accession>
<gene>
    <name evidence="9" type="ORF">Athai_01040</name>
</gene>
<feature type="domain" description="ABC transmembrane type-1" evidence="8">
    <location>
        <begin position="66"/>
        <end position="256"/>
    </location>
</feature>
<evidence type="ECO:0000256" key="5">
    <source>
        <dbReference type="ARBA" id="ARBA00022989"/>
    </source>
</evidence>